<dbReference type="RefSeq" id="WP_271217766.1">
    <property type="nucleotide sequence ID" value="NZ_BAAAVD010000004.1"/>
</dbReference>
<reference evidence="2" key="1">
    <citation type="journal article" date="2014" name="Int. J. Syst. Evol. Microbiol.">
        <title>Complete genome sequence of Corynebacterium casei LMG S-19264T (=DSM 44701T), isolated from a smear-ripened cheese.</title>
        <authorList>
            <consortium name="US DOE Joint Genome Institute (JGI-PGF)"/>
            <person name="Walter F."/>
            <person name="Albersmeier A."/>
            <person name="Kalinowski J."/>
            <person name="Ruckert C."/>
        </authorList>
    </citation>
    <scope>NUCLEOTIDE SEQUENCE</scope>
    <source>
        <strain evidence="2">VKM Ac-2007</strain>
    </source>
</reference>
<comment type="caution">
    <text evidence="2">The sequence shown here is derived from an EMBL/GenBank/DDBJ whole genome shotgun (WGS) entry which is preliminary data.</text>
</comment>
<dbReference type="SUPFAM" id="SSF50370">
    <property type="entry name" value="Ricin B-like lectins"/>
    <property type="match status" value="1"/>
</dbReference>
<name>A0A9W6HZN0_9ACTN</name>
<proteinExistence type="predicted"/>
<organism evidence="2 3">
    <name type="scientific">Streptosporangium carneum</name>
    <dbReference type="NCBI Taxonomy" id="47481"/>
    <lineage>
        <taxon>Bacteria</taxon>
        <taxon>Bacillati</taxon>
        <taxon>Actinomycetota</taxon>
        <taxon>Actinomycetes</taxon>
        <taxon>Streptosporangiales</taxon>
        <taxon>Streptosporangiaceae</taxon>
        <taxon>Streptosporangium</taxon>
    </lineage>
</organism>
<feature type="domain" description="Ricin B lectin" evidence="1">
    <location>
        <begin position="33"/>
        <end position="188"/>
    </location>
</feature>
<dbReference type="InterPro" id="IPR000772">
    <property type="entry name" value="Ricin_B_lectin"/>
</dbReference>
<evidence type="ECO:0000259" key="1">
    <source>
        <dbReference type="SMART" id="SM00458"/>
    </source>
</evidence>
<dbReference type="SMART" id="SM00458">
    <property type="entry name" value="RICIN"/>
    <property type="match status" value="1"/>
</dbReference>
<dbReference type="Pfam" id="PF00652">
    <property type="entry name" value="Ricin_B_lectin"/>
    <property type="match status" value="1"/>
</dbReference>
<dbReference type="PROSITE" id="PS50231">
    <property type="entry name" value="RICIN_B_LECTIN"/>
    <property type="match status" value="1"/>
</dbReference>
<dbReference type="EMBL" id="BSEV01000004">
    <property type="protein sequence ID" value="GLK09317.1"/>
    <property type="molecule type" value="Genomic_DNA"/>
</dbReference>
<accession>A0A9W6HZN0</accession>
<dbReference type="InterPro" id="IPR035992">
    <property type="entry name" value="Ricin_B-like_lectins"/>
</dbReference>
<gene>
    <name evidence="2" type="ORF">GCM10017600_27230</name>
</gene>
<dbReference type="CDD" id="cd00161">
    <property type="entry name" value="beta-trefoil_Ricin-like"/>
    <property type="match status" value="1"/>
</dbReference>
<keyword evidence="3" id="KW-1185">Reference proteome</keyword>
<dbReference type="Gene3D" id="2.80.10.50">
    <property type="match status" value="2"/>
</dbReference>
<sequence length="188" mass="19455">MAPFLLGSGTTAANAATSASVSLARLAAPNAAAAPIRIQNRRSGKCLEVNQADGTSGLGNGTGVLQFTCHTGAQQQWTLYAEVLDGAGNILYVSFINGRSGKCLEPNQADGTSGLGNGTGIVQFTCHHGVQQHWRQIAMGDGFFLFQNRKSGLCMEVNQADGTSGLGNGAGVLQFTCHGGAQQQWRAA</sequence>
<dbReference type="AlphaFoldDB" id="A0A9W6HZN0"/>
<reference evidence="2" key="2">
    <citation type="submission" date="2023-01" db="EMBL/GenBank/DDBJ databases">
        <authorList>
            <person name="Sun Q."/>
            <person name="Evtushenko L."/>
        </authorList>
    </citation>
    <scope>NUCLEOTIDE SEQUENCE</scope>
    <source>
        <strain evidence="2">VKM Ac-2007</strain>
    </source>
</reference>
<protein>
    <recommendedName>
        <fullName evidence="1">Ricin B lectin domain-containing protein</fullName>
    </recommendedName>
</protein>
<evidence type="ECO:0000313" key="3">
    <source>
        <dbReference type="Proteomes" id="UP001143474"/>
    </source>
</evidence>
<dbReference type="Proteomes" id="UP001143474">
    <property type="component" value="Unassembled WGS sequence"/>
</dbReference>
<evidence type="ECO:0000313" key="2">
    <source>
        <dbReference type="EMBL" id="GLK09317.1"/>
    </source>
</evidence>